<keyword evidence="2" id="KW-0963">Cytoplasm</keyword>
<dbReference type="GO" id="GO:0031087">
    <property type="term" value="P:deadenylation-independent decapping of nuclear-transcribed mRNA"/>
    <property type="evidence" value="ECO:0007669"/>
    <property type="project" value="InterPro"/>
</dbReference>
<dbReference type="AlphaFoldDB" id="A0AAX6HJ59"/>
<dbReference type="PANTHER" id="PTHR15598">
    <property type="entry name" value="ENHANCER OF MRNA-DECAPPING PROTEIN 4"/>
    <property type="match status" value="1"/>
</dbReference>
<proteinExistence type="predicted"/>
<organism evidence="5 6">
    <name type="scientific">Iris pallida</name>
    <name type="common">Sweet iris</name>
    <dbReference type="NCBI Taxonomy" id="29817"/>
    <lineage>
        <taxon>Eukaryota</taxon>
        <taxon>Viridiplantae</taxon>
        <taxon>Streptophyta</taxon>
        <taxon>Embryophyta</taxon>
        <taxon>Tracheophyta</taxon>
        <taxon>Spermatophyta</taxon>
        <taxon>Magnoliopsida</taxon>
        <taxon>Liliopsida</taxon>
        <taxon>Asparagales</taxon>
        <taxon>Iridaceae</taxon>
        <taxon>Iridoideae</taxon>
        <taxon>Irideae</taxon>
        <taxon>Iris</taxon>
    </lineage>
</organism>
<evidence type="ECO:0000256" key="1">
    <source>
        <dbReference type="ARBA" id="ARBA00004496"/>
    </source>
</evidence>
<reference evidence="5" key="1">
    <citation type="journal article" date="2023" name="GigaByte">
        <title>Genome assembly of the bearded iris, Iris pallida Lam.</title>
        <authorList>
            <person name="Bruccoleri R.E."/>
            <person name="Oakeley E.J."/>
            <person name="Faust A.M.E."/>
            <person name="Altorfer M."/>
            <person name="Dessus-Babus S."/>
            <person name="Burckhardt D."/>
            <person name="Oertli M."/>
            <person name="Naumann U."/>
            <person name="Petersen F."/>
            <person name="Wong J."/>
        </authorList>
    </citation>
    <scope>NUCLEOTIDE SEQUENCE</scope>
    <source>
        <strain evidence="5">GSM-AAB239-AS_SAM_17_03QT</strain>
    </source>
</reference>
<dbReference type="Proteomes" id="UP001140949">
    <property type="component" value="Unassembled WGS sequence"/>
</dbReference>
<reference evidence="5" key="2">
    <citation type="submission" date="2023-04" db="EMBL/GenBank/DDBJ databases">
        <authorList>
            <person name="Bruccoleri R.E."/>
            <person name="Oakeley E.J."/>
            <person name="Faust A.-M."/>
            <person name="Dessus-Babus S."/>
            <person name="Altorfer M."/>
            <person name="Burckhardt D."/>
            <person name="Oertli M."/>
            <person name="Naumann U."/>
            <person name="Petersen F."/>
            <person name="Wong J."/>
        </authorList>
    </citation>
    <scope>NUCLEOTIDE SEQUENCE</scope>
    <source>
        <strain evidence="5">GSM-AAB239-AS_SAM_17_03QT</strain>
        <tissue evidence="5">Leaf</tissue>
    </source>
</reference>
<dbReference type="PANTHER" id="PTHR15598:SF5">
    <property type="entry name" value="ENHANCER OF MRNA-DECAPPING PROTEIN 4"/>
    <property type="match status" value="1"/>
</dbReference>
<accession>A0AAX6HJ59</accession>
<keyword evidence="6" id="KW-1185">Reference proteome</keyword>
<comment type="caution">
    <text evidence="5">The sequence shown here is derived from an EMBL/GenBank/DDBJ whole genome shotgun (WGS) entry which is preliminary data.</text>
</comment>
<evidence type="ECO:0000256" key="2">
    <source>
        <dbReference type="ARBA" id="ARBA00022490"/>
    </source>
</evidence>
<dbReference type="EMBL" id="JANAVB010009196">
    <property type="protein sequence ID" value="KAJ6840883.1"/>
    <property type="molecule type" value="Genomic_DNA"/>
</dbReference>
<dbReference type="GO" id="GO:0000932">
    <property type="term" value="C:P-body"/>
    <property type="evidence" value="ECO:0007669"/>
    <property type="project" value="TreeGrafter"/>
</dbReference>
<evidence type="ECO:0000256" key="4">
    <source>
        <dbReference type="ARBA" id="ARBA00022737"/>
    </source>
</evidence>
<evidence type="ECO:0000313" key="6">
    <source>
        <dbReference type="Proteomes" id="UP001140949"/>
    </source>
</evidence>
<gene>
    <name evidence="5" type="ORF">M6B38_119080</name>
</gene>
<evidence type="ECO:0000256" key="3">
    <source>
        <dbReference type="ARBA" id="ARBA00022574"/>
    </source>
</evidence>
<comment type="subcellular location">
    <subcellularLocation>
        <location evidence="1">Cytoplasm</location>
    </subcellularLocation>
</comment>
<keyword evidence="4" id="KW-0677">Repeat</keyword>
<name>A0AAX6HJ59_IRIPA</name>
<dbReference type="InterPro" id="IPR045152">
    <property type="entry name" value="EDC4-like"/>
</dbReference>
<keyword evidence="3" id="KW-0853">WD repeat</keyword>
<sequence length="189" mass="21151">MDRYHLEIDIQVRDMLNTTSQTQEVIILASRYHLSERMSEHTAAAQQQFESMHTPLALTLREAINSASSITQNITSELVDGQRKLLALVAENTKALNPMGTKQSNGPMAGIPEMALSIQQVEAPLDPTKELSRLISEHKFGEAFTMALQRSDVSMVSLLCSQLQILLQQQRSHQVVQLIEILFLLVSKL</sequence>
<protein>
    <submittedName>
        <fullName evidence="5">Enhancer of mRNA-decapping protein 4-like</fullName>
    </submittedName>
</protein>
<evidence type="ECO:0000313" key="5">
    <source>
        <dbReference type="EMBL" id="KAJ6840883.1"/>
    </source>
</evidence>